<keyword evidence="2" id="KW-1185">Reference proteome</keyword>
<accession>K4EQD5</accession>
<dbReference type="Proteomes" id="UP000201571">
    <property type="component" value="Segment"/>
</dbReference>
<dbReference type="EMBL" id="JN408834">
    <property type="protein sequence ID" value="AER41438.1"/>
    <property type="molecule type" value="Genomic_DNA"/>
</dbReference>
<protein>
    <submittedName>
        <fullName evidence="1">Uncharacterized protein</fullName>
    </submittedName>
</protein>
<name>K4EQD5_9BBAC</name>
<proteinExistence type="predicted"/>
<evidence type="ECO:0000313" key="2">
    <source>
        <dbReference type="Proteomes" id="UP000201571"/>
    </source>
</evidence>
<dbReference type="KEGG" id="vg:13842653"/>
<dbReference type="GeneID" id="13842653"/>
<reference evidence="1 2" key="1">
    <citation type="journal article" date="2012" name="BMC Genomics">
        <title>Genome of Epinotia aporema granulovirus (EpapGV), a polyorganotropic fast killing betabaculovirus with a novel thymidylate kinase gene.</title>
        <authorList>
            <person name="Ferrelli M.L."/>
            <person name="Salvador R."/>
            <person name="Biedma M.E."/>
            <person name="Berretta M.F."/>
            <person name="Haase S."/>
            <person name="Sciocco-Cap A."/>
            <person name="Ghiringhelli P.D."/>
            <person name="Romanowski V."/>
        </authorList>
    </citation>
    <scope>NUCLEOTIDE SEQUENCE [LARGE SCALE GENOMIC DNA]</scope>
</reference>
<evidence type="ECO:0000313" key="1">
    <source>
        <dbReference type="EMBL" id="AER41438.1"/>
    </source>
</evidence>
<sequence>MIPTRNIKLFSSAKSEIQNEQFCHLISTLFSNGKPPKKSELLVIFKTDNTYTGTRGQSNYIKKYEMNLRKFHLNVDRVFTLKYISAIDAG</sequence>
<dbReference type="RefSeq" id="YP_006908520.1">
    <property type="nucleotide sequence ID" value="NC_018875.1"/>
</dbReference>
<organism evidence="1 2">
    <name type="scientific">Epinotia aporema granulovirus</name>
    <dbReference type="NCBI Taxonomy" id="166056"/>
    <lineage>
        <taxon>Viruses</taxon>
        <taxon>Viruses incertae sedis</taxon>
        <taxon>Naldaviricetes</taxon>
        <taxon>Lefavirales</taxon>
        <taxon>Baculoviridae</taxon>
        <taxon>Betabaculovirus</taxon>
        <taxon>Betabaculovirus epaporemae</taxon>
    </lineage>
</organism>